<evidence type="ECO:0000313" key="1">
    <source>
        <dbReference type="EMBL" id="KRO24955.1"/>
    </source>
</evidence>
<dbReference type="OrthoDB" id="2151645at2"/>
<reference evidence="1 2" key="1">
    <citation type="journal article" date="2015" name="Genome Announc.">
        <title>Expanding the biotechnology potential of lactobacilli through comparative genomics of 213 strains and associated genera.</title>
        <authorList>
            <person name="Sun Z."/>
            <person name="Harris H.M."/>
            <person name="McCann A."/>
            <person name="Guo C."/>
            <person name="Argimon S."/>
            <person name="Zhang W."/>
            <person name="Yang X."/>
            <person name="Jeffery I.B."/>
            <person name="Cooney J.C."/>
            <person name="Kagawa T.F."/>
            <person name="Liu W."/>
            <person name="Song Y."/>
            <person name="Salvetti E."/>
            <person name="Wrobel A."/>
            <person name="Rasinkangas P."/>
            <person name="Parkhill J."/>
            <person name="Rea M.C."/>
            <person name="O'Sullivan O."/>
            <person name="Ritari J."/>
            <person name="Douillard F.P."/>
            <person name="Paul Ross R."/>
            <person name="Yang R."/>
            <person name="Briner A.E."/>
            <person name="Felis G.E."/>
            <person name="de Vos W.M."/>
            <person name="Barrangou R."/>
            <person name="Klaenhammer T.R."/>
            <person name="Caufield P.W."/>
            <person name="Cui Y."/>
            <person name="Zhang H."/>
            <person name="O'Toole P.W."/>
        </authorList>
    </citation>
    <scope>NUCLEOTIDE SEQUENCE [LARGE SCALE GENOMIC DNA]</scope>
    <source>
        <strain evidence="1 2">DSM 23026</strain>
    </source>
</reference>
<keyword evidence="2" id="KW-1185">Reference proteome</keyword>
<sequence length="146" mass="16743">MADLQTGVPVEIHLETFIDQEGEQTHLVFDEPGQLFKMGESIYLRYQEVDEESQKSIPVTLKIEGNGNVQLTRDGDAKVKLRFADGKRIEARYRTPYGMFPVETVTPMLDVRLRDRPFAGMVNINYQLFAGEQLLGNYKIRLQFTA</sequence>
<dbReference type="Pfam" id="PF09148">
    <property type="entry name" value="DUF1934"/>
    <property type="match status" value="1"/>
</dbReference>
<proteinExistence type="predicted"/>
<evidence type="ECO:0000313" key="2">
    <source>
        <dbReference type="Proteomes" id="UP000051249"/>
    </source>
</evidence>
<name>A0A0R2NK41_9LACO</name>
<protein>
    <recommendedName>
        <fullName evidence="3">YwiB protein</fullName>
    </recommendedName>
</protein>
<dbReference type="Gene3D" id="2.40.128.20">
    <property type="match status" value="1"/>
</dbReference>
<dbReference type="InterPro" id="IPR012674">
    <property type="entry name" value="Calycin"/>
</dbReference>
<dbReference type="RefSeq" id="WP_057799570.1">
    <property type="nucleotide sequence ID" value="NZ_BJZZ01000017.1"/>
</dbReference>
<dbReference type="InterPro" id="IPR015231">
    <property type="entry name" value="DUF1934"/>
</dbReference>
<dbReference type="Proteomes" id="UP000051249">
    <property type="component" value="Unassembled WGS sequence"/>
</dbReference>
<gene>
    <name evidence="1" type="ORF">IV88_GL000521</name>
</gene>
<dbReference type="PATRIC" id="fig|480391.4.peg.528"/>
<comment type="caution">
    <text evidence="1">The sequence shown here is derived from an EMBL/GenBank/DDBJ whole genome shotgun (WGS) entry which is preliminary data.</text>
</comment>
<dbReference type="AlphaFoldDB" id="A0A0R2NK41"/>
<dbReference type="EMBL" id="JQCQ01000018">
    <property type="protein sequence ID" value="KRO24955.1"/>
    <property type="molecule type" value="Genomic_DNA"/>
</dbReference>
<organism evidence="1 2">
    <name type="scientific">Pediococcus argentinicus</name>
    <dbReference type="NCBI Taxonomy" id="480391"/>
    <lineage>
        <taxon>Bacteria</taxon>
        <taxon>Bacillati</taxon>
        <taxon>Bacillota</taxon>
        <taxon>Bacilli</taxon>
        <taxon>Lactobacillales</taxon>
        <taxon>Lactobacillaceae</taxon>
        <taxon>Pediococcus</taxon>
    </lineage>
</organism>
<evidence type="ECO:0008006" key="3">
    <source>
        <dbReference type="Google" id="ProtNLM"/>
    </source>
</evidence>
<accession>A0A0R2NK41</accession>
<dbReference type="SUPFAM" id="SSF50814">
    <property type="entry name" value="Lipocalins"/>
    <property type="match status" value="1"/>
</dbReference>